<protein>
    <submittedName>
        <fullName evidence="9">Transporter</fullName>
    </submittedName>
</protein>
<dbReference type="RefSeq" id="WP_016960990.1">
    <property type="nucleotide sequence ID" value="NZ_AJWN02000090.1"/>
</dbReference>
<keyword evidence="2" id="KW-0813">Transport</keyword>
<dbReference type="Pfam" id="PF03600">
    <property type="entry name" value="CitMHS"/>
    <property type="match status" value="1"/>
</dbReference>
<gene>
    <name evidence="9" type="ORF">A1OK_01880</name>
</gene>
<dbReference type="GO" id="GO:0008324">
    <property type="term" value="F:monoatomic cation transmembrane transporter activity"/>
    <property type="evidence" value="ECO:0007669"/>
    <property type="project" value="InterPro"/>
</dbReference>
<feature type="transmembrane region" description="Helical" evidence="7">
    <location>
        <begin position="509"/>
        <end position="532"/>
    </location>
</feature>
<feature type="transmembrane region" description="Helical" evidence="7">
    <location>
        <begin position="430"/>
        <end position="449"/>
    </location>
</feature>
<dbReference type="PANTHER" id="PTHR43652">
    <property type="entry name" value="BASIC AMINO ACID ANTIPORTER YFCC-RELATED"/>
    <property type="match status" value="1"/>
</dbReference>
<dbReference type="Pfam" id="PF02080">
    <property type="entry name" value="TrkA_C"/>
    <property type="match status" value="2"/>
</dbReference>
<evidence type="ECO:0000256" key="6">
    <source>
        <dbReference type="ARBA" id="ARBA00023136"/>
    </source>
</evidence>
<comment type="caution">
    <text evidence="9">The sequence shown here is derived from an EMBL/GenBank/DDBJ whole genome shotgun (WGS) entry which is preliminary data.</text>
</comment>
<dbReference type="Gene3D" id="3.30.70.1450">
    <property type="entry name" value="Regulator of K+ conductance, C-terminal domain"/>
    <property type="match status" value="2"/>
</dbReference>
<feature type="transmembrane region" description="Helical" evidence="7">
    <location>
        <begin position="6"/>
        <end position="22"/>
    </location>
</feature>
<keyword evidence="10" id="KW-1185">Reference proteome</keyword>
<feature type="transmembrane region" description="Helical" evidence="7">
    <location>
        <begin position="469"/>
        <end position="497"/>
    </location>
</feature>
<dbReference type="InterPro" id="IPR004680">
    <property type="entry name" value="Cit_transptr-like_dom"/>
</dbReference>
<evidence type="ECO:0000256" key="1">
    <source>
        <dbReference type="ARBA" id="ARBA00004141"/>
    </source>
</evidence>
<name>A0A1E5BZU0_9GAMM</name>
<feature type="transmembrane region" description="Helical" evidence="7">
    <location>
        <begin position="167"/>
        <end position="188"/>
    </location>
</feature>
<evidence type="ECO:0000256" key="7">
    <source>
        <dbReference type="SAM" id="Phobius"/>
    </source>
</evidence>
<feature type="transmembrane region" description="Helical" evidence="7">
    <location>
        <begin position="49"/>
        <end position="70"/>
    </location>
</feature>
<evidence type="ECO:0000313" key="9">
    <source>
        <dbReference type="EMBL" id="OEE58778.1"/>
    </source>
</evidence>
<organism evidence="9 10">
    <name type="scientific">Enterovibrio norvegicus FF-454</name>
    <dbReference type="NCBI Taxonomy" id="1185651"/>
    <lineage>
        <taxon>Bacteria</taxon>
        <taxon>Pseudomonadati</taxon>
        <taxon>Pseudomonadota</taxon>
        <taxon>Gammaproteobacteria</taxon>
        <taxon>Vibrionales</taxon>
        <taxon>Vibrionaceae</taxon>
        <taxon>Enterovibrio</taxon>
    </lineage>
</organism>
<dbReference type="EMBL" id="AJWN02000090">
    <property type="protein sequence ID" value="OEE58778.1"/>
    <property type="molecule type" value="Genomic_DNA"/>
</dbReference>
<feature type="transmembrane region" description="Helical" evidence="7">
    <location>
        <begin position="136"/>
        <end position="155"/>
    </location>
</feature>
<keyword evidence="6 7" id="KW-0472">Membrane</keyword>
<comment type="subcellular location">
    <subcellularLocation>
        <location evidence="1">Membrane</location>
        <topology evidence="1">Multi-pass membrane protein</topology>
    </subcellularLocation>
</comment>
<dbReference type="InterPro" id="IPR051679">
    <property type="entry name" value="DASS-Related_Transporters"/>
</dbReference>
<feature type="transmembrane region" description="Helical" evidence="7">
    <location>
        <begin position="27"/>
        <end position="43"/>
    </location>
</feature>
<evidence type="ECO:0000259" key="8">
    <source>
        <dbReference type="PROSITE" id="PS51202"/>
    </source>
</evidence>
<dbReference type="Proteomes" id="UP000095039">
    <property type="component" value="Unassembled WGS sequence"/>
</dbReference>
<dbReference type="InterPro" id="IPR036721">
    <property type="entry name" value="RCK_C_sf"/>
</dbReference>
<dbReference type="GO" id="GO:0006813">
    <property type="term" value="P:potassium ion transport"/>
    <property type="evidence" value="ECO:0007669"/>
    <property type="project" value="InterPro"/>
</dbReference>
<evidence type="ECO:0000256" key="3">
    <source>
        <dbReference type="ARBA" id="ARBA00022692"/>
    </source>
</evidence>
<feature type="transmembrane region" description="Helical" evidence="7">
    <location>
        <begin position="91"/>
        <end position="116"/>
    </location>
</feature>
<reference evidence="9 10" key="1">
    <citation type="journal article" date="2012" name="Science">
        <title>Ecological populations of bacteria act as socially cohesive units of antibiotic production and resistance.</title>
        <authorList>
            <person name="Cordero O.X."/>
            <person name="Wildschutte H."/>
            <person name="Kirkup B."/>
            <person name="Proehl S."/>
            <person name="Ngo L."/>
            <person name="Hussain F."/>
            <person name="Le Roux F."/>
            <person name="Mincer T."/>
            <person name="Polz M.F."/>
        </authorList>
    </citation>
    <scope>NUCLEOTIDE SEQUENCE [LARGE SCALE GENOMIC DNA]</scope>
    <source>
        <strain evidence="9 10">FF-454</strain>
    </source>
</reference>
<keyword evidence="4" id="KW-0677">Repeat</keyword>
<proteinExistence type="predicted"/>
<keyword evidence="3 7" id="KW-0812">Transmembrane</keyword>
<dbReference type="InterPro" id="IPR006037">
    <property type="entry name" value="RCK_C"/>
</dbReference>
<accession>A0A1E5BZU0</accession>
<feature type="transmembrane region" description="Helical" evidence="7">
    <location>
        <begin position="552"/>
        <end position="572"/>
    </location>
</feature>
<evidence type="ECO:0000256" key="4">
    <source>
        <dbReference type="ARBA" id="ARBA00022737"/>
    </source>
</evidence>
<dbReference type="PROSITE" id="PS51202">
    <property type="entry name" value="RCK_C"/>
    <property type="match status" value="2"/>
</dbReference>
<evidence type="ECO:0000256" key="2">
    <source>
        <dbReference type="ARBA" id="ARBA00022448"/>
    </source>
</evidence>
<dbReference type="PANTHER" id="PTHR43652:SF2">
    <property type="entry name" value="BASIC AMINO ACID ANTIPORTER YFCC-RELATED"/>
    <property type="match status" value="1"/>
</dbReference>
<feature type="transmembrane region" description="Helical" evidence="7">
    <location>
        <begin position="390"/>
        <end position="418"/>
    </location>
</feature>
<sequence length="574" mass="61790">MSTDVLLTLSVFAATIVGLVVFQSRPAKVFGVTLLALVVLGLADQEQLISSFANPGLLTLVLLIVCSLALEKTHILRLISSNLMVKSYRKTWLRLYVGTVLSSAVLNNTAIVATLLSPVRNNPYHSPVRLLLPLSYAAILGGTLTLIGTSTNLIVNSLFIDASGSSLSFFSFTAVGICLVVACGMTLWCSHHFLPESNLSNDDTQGYFIDARLGDKSPLIGRSIEENGLRHLESLFLVELVRQGRLISPVAPNEVLEANDKLIFSGDITKVMQLTQFKGLSLFADSNGLLKSNLTEVVIRNGSVLDGQSLKSVGFRALFDAAVVAVRRDGERLSGKLGEITLRAGDFLVLAVGDDFKTRKNVSKNFIVLSGVEPETKMGAAQSWITVGGFIAAVGLAAFGLVELFVSLCVLLGLMLFSGALTTNDITRRLPIDVWLVVSAALLLSQVLMSTGTTDILLSLTQLNVAEHPYLTLAVIYLCTWVITELVTNNAAAALMFPIAWTLASVSNVSVMPFVMTVAFAASSSFISPYGYQTNLMVFNAGGYRLKDYVKVGLPVSIVYALVVLFLVPYFFPL</sequence>
<evidence type="ECO:0000256" key="5">
    <source>
        <dbReference type="ARBA" id="ARBA00022989"/>
    </source>
</evidence>
<dbReference type="AlphaFoldDB" id="A0A1E5BZU0"/>
<dbReference type="SUPFAM" id="SSF116726">
    <property type="entry name" value="TrkA C-terminal domain-like"/>
    <property type="match status" value="2"/>
</dbReference>
<evidence type="ECO:0000313" key="10">
    <source>
        <dbReference type="Proteomes" id="UP000095039"/>
    </source>
</evidence>
<dbReference type="GO" id="GO:0005886">
    <property type="term" value="C:plasma membrane"/>
    <property type="evidence" value="ECO:0007669"/>
    <property type="project" value="TreeGrafter"/>
</dbReference>
<keyword evidence="5 7" id="KW-1133">Transmembrane helix</keyword>
<feature type="domain" description="RCK C-terminal" evidence="8">
    <location>
        <begin position="196"/>
        <end position="280"/>
    </location>
</feature>
<feature type="domain" description="RCK C-terminal" evidence="8">
    <location>
        <begin position="282"/>
        <end position="368"/>
    </location>
</feature>